<dbReference type="EMBL" id="BBML01000002">
    <property type="protein sequence ID" value="GAK96383.1"/>
    <property type="molecule type" value="Genomic_DNA"/>
</dbReference>
<dbReference type="SUPFAM" id="SSF52954">
    <property type="entry name" value="Class II aaRS ABD-related"/>
    <property type="match status" value="1"/>
</dbReference>
<name>A0A090Q3S5_9FLAO</name>
<dbReference type="eggNOG" id="COG0441">
    <property type="taxonomic scope" value="Bacteria"/>
</dbReference>
<feature type="domain" description="Anticodon-binding" evidence="4">
    <location>
        <begin position="1"/>
        <end position="39"/>
    </location>
</feature>
<reference evidence="5" key="1">
    <citation type="journal article" date="2014" name="Genome Announc.">
        <title>Draft Genome Sequences of Marine Flavobacterium Nonlabens Strains NR17, NR24, NR27, NR32, NR33, and Ara13.</title>
        <authorList>
            <person name="Nakanishi M."/>
            <person name="Meirelles P."/>
            <person name="Suzuki R."/>
            <person name="Takatani N."/>
            <person name="Mino S."/>
            <person name="Suda W."/>
            <person name="Oshima K."/>
            <person name="Hattori M."/>
            <person name="Ohkuma M."/>
            <person name="Hosokawa M."/>
            <person name="Miyashita K."/>
            <person name="Thompson F.L."/>
            <person name="Niwa A."/>
            <person name="Sawabe T."/>
            <person name="Sawabe T."/>
        </authorList>
    </citation>
    <scope>NUCLEOTIDE SEQUENCE [LARGE SCALE GENOMIC DNA]</scope>
    <source>
        <strain evidence="5">JCM 19294</strain>
    </source>
</reference>
<comment type="caution">
    <text evidence="5">The sequence shown here is derived from an EMBL/GenBank/DDBJ whole genome shotgun (WGS) entry which is preliminary data.</text>
</comment>
<keyword evidence="1 5" id="KW-0436">Ligase</keyword>
<dbReference type="Proteomes" id="UP000029221">
    <property type="component" value="Unassembled WGS sequence"/>
</dbReference>
<evidence type="ECO:0000313" key="6">
    <source>
        <dbReference type="Proteomes" id="UP000029221"/>
    </source>
</evidence>
<dbReference type="Gene3D" id="3.40.50.800">
    <property type="entry name" value="Anticodon-binding domain"/>
    <property type="match status" value="1"/>
</dbReference>
<evidence type="ECO:0000256" key="3">
    <source>
        <dbReference type="ARBA" id="ARBA00023146"/>
    </source>
</evidence>
<sequence>MIIVGEQEEKNGTISVRKHGGDDLGSMDVSAFAKAIQEEIDATMKKFEV</sequence>
<keyword evidence="2" id="KW-0648">Protein biosynthesis</keyword>
<organism evidence="5 6">
    <name type="scientific">Nonlabens tegetincola</name>
    <dbReference type="NCBI Taxonomy" id="323273"/>
    <lineage>
        <taxon>Bacteria</taxon>
        <taxon>Pseudomonadati</taxon>
        <taxon>Bacteroidota</taxon>
        <taxon>Flavobacteriia</taxon>
        <taxon>Flavobacteriales</taxon>
        <taxon>Flavobacteriaceae</taxon>
        <taxon>Nonlabens</taxon>
    </lineage>
</organism>
<evidence type="ECO:0000313" key="5">
    <source>
        <dbReference type="EMBL" id="GAK96383.1"/>
    </source>
</evidence>
<keyword evidence="6" id="KW-1185">Reference proteome</keyword>
<gene>
    <name evidence="5" type="ORF">JCM19294_1896</name>
</gene>
<dbReference type="GO" id="GO:0004829">
    <property type="term" value="F:threonine-tRNA ligase activity"/>
    <property type="evidence" value="ECO:0007669"/>
    <property type="project" value="UniProtKB-EC"/>
</dbReference>
<dbReference type="AlphaFoldDB" id="A0A090Q3S5"/>
<proteinExistence type="predicted"/>
<evidence type="ECO:0000256" key="2">
    <source>
        <dbReference type="ARBA" id="ARBA00022917"/>
    </source>
</evidence>
<dbReference type="InterPro" id="IPR036621">
    <property type="entry name" value="Anticodon-bd_dom_sf"/>
</dbReference>
<protein>
    <submittedName>
        <fullName evidence="5">Threonyl-tRNA synthetase</fullName>
        <ecNumber evidence="5">6.1.1.3</ecNumber>
    </submittedName>
</protein>
<evidence type="ECO:0000259" key="4">
    <source>
        <dbReference type="Pfam" id="PF03129"/>
    </source>
</evidence>
<keyword evidence="3 5" id="KW-0030">Aminoacyl-tRNA synthetase</keyword>
<evidence type="ECO:0000256" key="1">
    <source>
        <dbReference type="ARBA" id="ARBA00022598"/>
    </source>
</evidence>
<dbReference type="InterPro" id="IPR004154">
    <property type="entry name" value="Anticodon-bd"/>
</dbReference>
<dbReference type="Pfam" id="PF03129">
    <property type="entry name" value="HGTP_anticodon"/>
    <property type="match status" value="1"/>
</dbReference>
<dbReference type="EC" id="6.1.1.3" evidence="5"/>
<accession>A0A090Q3S5</accession>
<dbReference type="GO" id="GO:0006418">
    <property type="term" value="P:tRNA aminoacylation for protein translation"/>
    <property type="evidence" value="ECO:0007669"/>
    <property type="project" value="UniProtKB-ARBA"/>
</dbReference>